<sequence length="143" mass="16581">MNDVFDTFSRLAVPLHQLGFHSERSLLPLVRTLTQYLPITEQTRLLLSAKLAGELQVEEDFAGALYYIKEHFAWYGVYFDKDQQTLVFTSETDGEIHRVHKSQVPELPVPIRTEFHQIYFGYLLQQQLVRRNDILVVTACPGN</sequence>
<reference evidence="1 2" key="1">
    <citation type="submission" date="2023-07" db="EMBL/GenBank/DDBJ databases">
        <title>Alkalimonas sp., MEB108 novel, alkaliphilic bacterium isolated from Lonar Lake, India.</title>
        <authorList>
            <person name="Joshi A."/>
            <person name="Thite S."/>
        </authorList>
    </citation>
    <scope>NUCLEOTIDE SEQUENCE [LARGE SCALE GENOMIC DNA]</scope>
    <source>
        <strain evidence="1 2">MEB108</strain>
    </source>
</reference>
<dbReference type="EMBL" id="JAUHLI010000023">
    <property type="protein sequence ID" value="MEE2003156.1"/>
    <property type="molecule type" value="Genomic_DNA"/>
</dbReference>
<organism evidence="1 2">
    <name type="scientific">Alkalimonas cellulosilytica</name>
    <dbReference type="NCBI Taxonomy" id="3058395"/>
    <lineage>
        <taxon>Bacteria</taxon>
        <taxon>Pseudomonadati</taxon>
        <taxon>Pseudomonadota</taxon>
        <taxon>Gammaproteobacteria</taxon>
        <taxon>Alkalimonas</taxon>
    </lineage>
</organism>
<comment type="caution">
    <text evidence="1">The sequence shown here is derived from an EMBL/GenBank/DDBJ whole genome shotgun (WGS) entry which is preliminary data.</text>
</comment>
<accession>A0ABU7J9H5</accession>
<keyword evidence="2" id="KW-1185">Reference proteome</keyword>
<proteinExistence type="predicted"/>
<evidence type="ECO:0000313" key="1">
    <source>
        <dbReference type="EMBL" id="MEE2003156.1"/>
    </source>
</evidence>
<gene>
    <name evidence="1" type="ORF">QWY20_17010</name>
</gene>
<name>A0ABU7J9H5_9GAMM</name>
<dbReference type="Proteomes" id="UP001336314">
    <property type="component" value="Unassembled WGS sequence"/>
</dbReference>
<protein>
    <submittedName>
        <fullName evidence="1">Uncharacterized protein</fullName>
    </submittedName>
</protein>
<evidence type="ECO:0000313" key="2">
    <source>
        <dbReference type="Proteomes" id="UP001336314"/>
    </source>
</evidence>
<dbReference type="RefSeq" id="WP_330130206.1">
    <property type="nucleotide sequence ID" value="NZ_JAUHLI010000023.1"/>
</dbReference>